<dbReference type="GO" id="GO:0005829">
    <property type="term" value="C:cytosol"/>
    <property type="evidence" value="ECO:0007669"/>
    <property type="project" value="TreeGrafter"/>
</dbReference>
<proteinExistence type="predicted"/>
<keyword evidence="5" id="KW-1185">Reference proteome</keyword>
<feature type="transmembrane region" description="Helical" evidence="2">
    <location>
        <begin position="111"/>
        <end position="133"/>
    </location>
</feature>
<feature type="transmembrane region" description="Helical" evidence="2">
    <location>
        <begin position="145"/>
        <end position="166"/>
    </location>
</feature>
<dbReference type="Proteomes" id="UP001221757">
    <property type="component" value="Unassembled WGS sequence"/>
</dbReference>
<dbReference type="GO" id="GO:0006085">
    <property type="term" value="P:acetyl-CoA biosynthetic process"/>
    <property type="evidence" value="ECO:0007669"/>
    <property type="project" value="TreeGrafter"/>
</dbReference>
<dbReference type="EMBL" id="JARKIE010000624">
    <property type="protein sequence ID" value="KAJ7624137.1"/>
    <property type="molecule type" value="Genomic_DNA"/>
</dbReference>
<dbReference type="Pfam" id="PF00501">
    <property type="entry name" value="AMP-binding"/>
    <property type="match status" value="1"/>
</dbReference>
<sequence length="175" mass="19931">MQQESRELLYWDRPFKTVRSVGFATGDIAWLPEDWLNASYNCVDRWVSTHPDRVSFAYRIVRQEANSCGSQSSIRRMSQAGCSITYAELLREVCSLANVLKSFGVCRRDTVSIYLPMTWHAAAAFLACARIGVKYVFDVHKGNRFAYMADVGWITGHTCVSFLSLVQQLPSQCRR</sequence>
<dbReference type="InterPro" id="IPR000873">
    <property type="entry name" value="AMP-dep_synth/lig_dom"/>
</dbReference>
<keyword evidence="2" id="KW-0472">Membrane</keyword>
<feature type="domain" description="AMP-dependent synthetase/ligase" evidence="3">
    <location>
        <begin position="45"/>
        <end position="136"/>
    </location>
</feature>
<dbReference type="InterPro" id="IPR042099">
    <property type="entry name" value="ANL_N_sf"/>
</dbReference>
<protein>
    <recommendedName>
        <fullName evidence="1">acetate--CoA ligase</fullName>
        <ecNumber evidence="1">6.2.1.1</ecNumber>
    </recommendedName>
</protein>
<evidence type="ECO:0000313" key="4">
    <source>
        <dbReference type="EMBL" id="KAJ7624137.1"/>
    </source>
</evidence>
<organism evidence="4 5">
    <name type="scientific">Mycena rosella</name>
    <name type="common">Pink bonnet</name>
    <name type="synonym">Agaricus rosellus</name>
    <dbReference type="NCBI Taxonomy" id="1033263"/>
    <lineage>
        <taxon>Eukaryota</taxon>
        <taxon>Fungi</taxon>
        <taxon>Dikarya</taxon>
        <taxon>Basidiomycota</taxon>
        <taxon>Agaricomycotina</taxon>
        <taxon>Agaricomycetes</taxon>
        <taxon>Agaricomycetidae</taxon>
        <taxon>Agaricales</taxon>
        <taxon>Marasmiineae</taxon>
        <taxon>Mycenaceae</taxon>
        <taxon>Mycena</taxon>
    </lineage>
</organism>
<evidence type="ECO:0000313" key="5">
    <source>
        <dbReference type="Proteomes" id="UP001221757"/>
    </source>
</evidence>
<dbReference type="Gene3D" id="3.40.50.12780">
    <property type="entry name" value="N-terminal domain of ligase-like"/>
    <property type="match status" value="1"/>
</dbReference>
<evidence type="ECO:0000256" key="1">
    <source>
        <dbReference type="ARBA" id="ARBA00013275"/>
    </source>
</evidence>
<dbReference type="PANTHER" id="PTHR24095">
    <property type="entry name" value="ACETYL-COENZYME A SYNTHETASE"/>
    <property type="match status" value="1"/>
</dbReference>
<dbReference type="AlphaFoldDB" id="A0AAD7FHC9"/>
<dbReference type="GO" id="GO:0003987">
    <property type="term" value="F:acetate-CoA ligase activity"/>
    <property type="evidence" value="ECO:0007669"/>
    <property type="project" value="UniProtKB-EC"/>
</dbReference>
<evidence type="ECO:0000256" key="2">
    <source>
        <dbReference type="SAM" id="Phobius"/>
    </source>
</evidence>
<accession>A0AAD7FHC9</accession>
<reference evidence="4" key="1">
    <citation type="submission" date="2023-03" db="EMBL/GenBank/DDBJ databases">
        <title>Massive genome expansion in bonnet fungi (Mycena s.s.) driven by repeated elements and novel gene families across ecological guilds.</title>
        <authorList>
            <consortium name="Lawrence Berkeley National Laboratory"/>
            <person name="Harder C.B."/>
            <person name="Miyauchi S."/>
            <person name="Viragh M."/>
            <person name="Kuo A."/>
            <person name="Thoen E."/>
            <person name="Andreopoulos B."/>
            <person name="Lu D."/>
            <person name="Skrede I."/>
            <person name="Drula E."/>
            <person name="Henrissat B."/>
            <person name="Morin E."/>
            <person name="Kohler A."/>
            <person name="Barry K."/>
            <person name="LaButti K."/>
            <person name="Morin E."/>
            <person name="Salamov A."/>
            <person name="Lipzen A."/>
            <person name="Mereny Z."/>
            <person name="Hegedus B."/>
            <person name="Baldrian P."/>
            <person name="Stursova M."/>
            <person name="Weitz H."/>
            <person name="Taylor A."/>
            <person name="Grigoriev I.V."/>
            <person name="Nagy L.G."/>
            <person name="Martin F."/>
            <person name="Kauserud H."/>
        </authorList>
    </citation>
    <scope>NUCLEOTIDE SEQUENCE</scope>
    <source>
        <strain evidence="4">CBHHK067</strain>
    </source>
</reference>
<keyword evidence="2" id="KW-0812">Transmembrane</keyword>
<gene>
    <name evidence="4" type="ORF">B0H17DRAFT_1288711</name>
</gene>
<name>A0AAD7FHC9_MYCRO</name>
<dbReference type="PANTHER" id="PTHR24095:SF14">
    <property type="entry name" value="ACETYL-COENZYME A SYNTHETASE 1"/>
    <property type="match status" value="1"/>
</dbReference>
<dbReference type="SUPFAM" id="SSF56801">
    <property type="entry name" value="Acetyl-CoA synthetase-like"/>
    <property type="match status" value="1"/>
</dbReference>
<keyword evidence="2" id="KW-1133">Transmembrane helix</keyword>
<comment type="caution">
    <text evidence="4">The sequence shown here is derived from an EMBL/GenBank/DDBJ whole genome shotgun (WGS) entry which is preliminary data.</text>
</comment>
<dbReference type="EC" id="6.2.1.1" evidence="1"/>
<evidence type="ECO:0000259" key="3">
    <source>
        <dbReference type="Pfam" id="PF00501"/>
    </source>
</evidence>